<dbReference type="Proteomes" id="UP000887575">
    <property type="component" value="Unassembled WGS sequence"/>
</dbReference>
<dbReference type="InterPro" id="IPR011042">
    <property type="entry name" value="6-blade_b-propeller_TolB-like"/>
</dbReference>
<protein>
    <submittedName>
        <fullName evidence="3">Uncharacterized protein</fullName>
    </submittedName>
</protein>
<dbReference type="WBParaSite" id="MBELARI_LOCUS19139">
    <property type="protein sequence ID" value="MBELARI_LOCUS19139"/>
    <property type="gene ID" value="MBELARI_LOCUS19139"/>
</dbReference>
<accession>A0AAF3EY56</accession>
<feature type="compositionally biased region" description="Acidic residues" evidence="1">
    <location>
        <begin position="1"/>
        <end position="12"/>
    </location>
</feature>
<evidence type="ECO:0000256" key="1">
    <source>
        <dbReference type="SAM" id="MobiDB-lite"/>
    </source>
</evidence>
<dbReference type="SUPFAM" id="SSF101898">
    <property type="entry name" value="NHL repeat"/>
    <property type="match status" value="1"/>
</dbReference>
<name>A0AAF3EY56_9BILA</name>
<evidence type="ECO:0000313" key="2">
    <source>
        <dbReference type="Proteomes" id="UP000887575"/>
    </source>
</evidence>
<organism evidence="2 3">
    <name type="scientific">Mesorhabditis belari</name>
    <dbReference type="NCBI Taxonomy" id="2138241"/>
    <lineage>
        <taxon>Eukaryota</taxon>
        <taxon>Metazoa</taxon>
        <taxon>Ecdysozoa</taxon>
        <taxon>Nematoda</taxon>
        <taxon>Chromadorea</taxon>
        <taxon>Rhabditida</taxon>
        <taxon>Rhabditina</taxon>
        <taxon>Rhabditomorpha</taxon>
        <taxon>Rhabditoidea</taxon>
        <taxon>Rhabditidae</taxon>
        <taxon>Mesorhabditinae</taxon>
        <taxon>Mesorhabditis</taxon>
    </lineage>
</organism>
<reference evidence="3" key="1">
    <citation type="submission" date="2024-02" db="UniProtKB">
        <authorList>
            <consortium name="WormBaseParasite"/>
        </authorList>
    </citation>
    <scope>IDENTIFICATION</scope>
</reference>
<evidence type="ECO:0000313" key="3">
    <source>
        <dbReference type="WBParaSite" id="MBELARI_LOCUS19139"/>
    </source>
</evidence>
<feature type="region of interest" description="Disordered" evidence="1">
    <location>
        <begin position="1"/>
        <end position="21"/>
    </location>
</feature>
<keyword evidence="2" id="KW-1185">Reference proteome</keyword>
<dbReference type="Gene3D" id="2.120.10.30">
    <property type="entry name" value="TolB, C-terminal domain"/>
    <property type="match status" value="1"/>
</dbReference>
<dbReference type="AlphaFoldDB" id="A0AAF3EY56"/>
<feature type="region of interest" description="Disordered" evidence="1">
    <location>
        <begin position="84"/>
        <end position="104"/>
    </location>
</feature>
<sequence>MPDNDNDSDNEGTADSAPATPATKLAASLAAARIQIDEDEILLDYDEDYNISIASDVDMQEDDVKELMINEALRPSTPVNQLKTEKRDRGNMDDDTSTITISSSGDDFQQTVTANMDRESLDFRKMFGLNHDRGNYLRARTSLEGFHTYSFAGNEVTTYSAAYDGFSSYAVALHSKSRIWIQDNNSIPLLDIQKAEKREKGTVMNKSTAPIGFKPTAVAMLKAGCLVVLSQNQIFRCTNEDGVWTHKEIVRWGSDEMDPFRGIAAGSKPEVVFTYAKRGHQIFCFKAAADSHNSVVCFYNYETARYRLNYQTVDFGNVSFIDFNNESGILAMTDLAAQGCISYVSGIKVDANGWLLVMDARGGVLHIFNHELCPVSIIPVKHKEPNPFIAGFALSPHGAIMVSPLRKSRTSNERTKWFMYKFEESGEGGKNLFR</sequence>
<proteinExistence type="predicted"/>